<dbReference type="Proteomes" id="UP000011680">
    <property type="component" value="Unassembled WGS sequence"/>
</dbReference>
<dbReference type="EMBL" id="AOMF01000195">
    <property type="protein sequence ID" value="EMA48229.1"/>
    <property type="molecule type" value="Genomic_DNA"/>
</dbReference>
<proteinExistence type="predicted"/>
<reference evidence="2 3" key="1">
    <citation type="journal article" date="2014" name="PLoS Genet.">
        <title>Phylogenetically driven sequencing of extremely halophilic archaea reveals strategies for static and dynamic osmo-response.</title>
        <authorList>
            <person name="Becker E.A."/>
            <person name="Seitzer P.M."/>
            <person name="Tritt A."/>
            <person name="Larsen D."/>
            <person name="Krusor M."/>
            <person name="Yao A.I."/>
            <person name="Wu D."/>
            <person name="Madern D."/>
            <person name="Eisen J.A."/>
            <person name="Darling A.E."/>
            <person name="Facciotti M.T."/>
        </authorList>
    </citation>
    <scope>NUCLEOTIDE SEQUENCE [LARGE SCALE GENOMIC DNA]</scope>
    <source>
        <strain evidence="2 3">JCM 13552</strain>
    </source>
</reference>
<sequence length="84" mass="9252">MSAFDIAAPDDHDALEAIWTDGNDWLLSERISACSNTPNASSASSNQRRREPSRMIDANAPIDEAIRNAIGVQRRITMVPNSIR</sequence>
<feature type="compositionally biased region" description="Low complexity" evidence="1">
    <location>
        <begin position="35"/>
        <end position="46"/>
    </location>
</feature>
<gene>
    <name evidence="2" type="ORF">C451_20582</name>
</gene>
<keyword evidence="3" id="KW-1185">Reference proteome</keyword>
<feature type="region of interest" description="Disordered" evidence="1">
    <location>
        <begin position="35"/>
        <end position="56"/>
    </location>
</feature>
<evidence type="ECO:0000313" key="3">
    <source>
        <dbReference type="Proteomes" id="UP000011680"/>
    </source>
</evidence>
<dbReference type="AlphaFoldDB" id="M0MTY6"/>
<organism evidence="2 3">
    <name type="scientific">Halococcus thailandensis JCM 13552</name>
    <dbReference type="NCBI Taxonomy" id="1227457"/>
    <lineage>
        <taxon>Archaea</taxon>
        <taxon>Methanobacteriati</taxon>
        <taxon>Methanobacteriota</taxon>
        <taxon>Stenosarchaea group</taxon>
        <taxon>Halobacteria</taxon>
        <taxon>Halobacteriales</taxon>
        <taxon>Halococcaceae</taxon>
        <taxon>Halococcus</taxon>
    </lineage>
</organism>
<dbReference type="RefSeq" id="WP_007743639.1">
    <property type="nucleotide sequence ID" value="NZ_AOMF01000195.1"/>
</dbReference>
<evidence type="ECO:0000313" key="2">
    <source>
        <dbReference type="EMBL" id="EMA48229.1"/>
    </source>
</evidence>
<evidence type="ECO:0000256" key="1">
    <source>
        <dbReference type="SAM" id="MobiDB-lite"/>
    </source>
</evidence>
<accession>M0MTY6</accession>
<comment type="caution">
    <text evidence="2">The sequence shown here is derived from an EMBL/GenBank/DDBJ whole genome shotgun (WGS) entry which is preliminary data.</text>
</comment>
<name>M0MTY6_9EURY</name>
<protein>
    <submittedName>
        <fullName evidence="2">Uncharacterized protein</fullName>
    </submittedName>
</protein>